<dbReference type="Proteomes" id="UP001222932">
    <property type="component" value="Unassembled WGS sequence"/>
</dbReference>
<name>A0AAD3TZH2_9TREE</name>
<feature type="domain" description="DUF4240" evidence="1">
    <location>
        <begin position="52"/>
        <end position="143"/>
    </location>
</feature>
<evidence type="ECO:0000259" key="1">
    <source>
        <dbReference type="Pfam" id="PF14024"/>
    </source>
</evidence>
<reference evidence="2" key="2">
    <citation type="submission" date="2023-06" db="EMBL/GenBank/DDBJ databases">
        <authorList>
            <person name="Kobayashi Y."/>
            <person name="Kayamori A."/>
            <person name="Aoki K."/>
            <person name="Shiwa Y."/>
            <person name="Fujita N."/>
            <person name="Sugita T."/>
            <person name="Iwasaki W."/>
            <person name="Tanaka N."/>
            <person name="Takashima M."/>
        </authorList>
    </citation>
    <scope>NUCLEOTIDE SEQUENCE</scope>
    <source>
        <strain evidence="2">HIS016</strain>
    </source>
</reference>
<comment type="caution">
    <text evidence="2">The sequence shown here is derived from an EMBL/GenBank/DDBJ whole genome shotgun (WGS) entry which is preliminary data.</text>
</comment>
<accession>A0AAD3TZH2</accession>
<dbReference type="AlphaFoldDB" id="A0AAD3TZH2"/>
<sequence length="155" mass="17406">MSNLTLDGFWDSITAAWSQVRGGTRATSAVCTKRSYLRPPAVMAINALLPDMLKALERSLRSYSEADLRAWDKYVHAAVDELGRPDVRAALGSPSDESFVFARAWVVGAGREYYALVEDSPSAYAVHYQWTEGILGVAQRVYEKRYGKWEDEYDT</sequence>
<organism evidence="2 3">
    <name type="scientific">Cutaneotrichosporon spelunceum</name>
    <dbReference type="NCBI Taxonomy" id="1672016"/>
    <lineage>
        <taxon>Eukaryota</taxon>
        <taxon>Fungi</taxon>
        <taxon>Dikarya</taxon>
        <taxon>Basidiomycota</taxon>
        <taxon>Agaricomycotina</taxon>
        <taxon>Tremellomycetes</taxon>
        <taxon>Trichosporonales</taxon>
        <taxon>Trichosporonaceae</taxon>
        <taxon>Cutaneotrichosporon</taxon>
    </lineage>
</organism>
<dbReference type="InterPro" id="IPR025334">
    <property type="entry name" value="DUF4240"/>
</dbReference>
<gene>
    <name evidence="2" type="ORF">CspeluHIS016_0803620</name>
</gene>
<evidence type="ECO:0000313" key="2">
    <source>
        <dbReference type="EMBL" id="GMK59756.1"/>
    </source>
</evidence>
<keyword evidence="3" id="KW-1185">Reference proteome</keyword>
<protein>
    <recommendedName>
        <fullName evidence="1">DUF4240 domain-containing protein</fullName>
    </recommendedName>
</protein>
<dbReference type="EMBL" id="BTCM01000008">
    <property type="protein sequence ID" value="GMK59756.1"/>
    <property type="molecule type" value="Genomic_DNA"/>
</dbReference>
<reference evidence="2" key="1">
    <citation type="journal article" date="2023" name="BMC Genomics">
        <title>Chromosome-level genome assemblies of Cutaneotrichosporon spp. (Trichosporonales, Basidiomycota) reveal imbalanced evolution between nucleotide sequences and chromosome synteny.</title>
        <authorList>
            <person name="Kobayashi Y."/>
            <person name="Kayamori A."/>
            <person name="Aoki K."/>
            <person name="Shiwa Y."/>
            <person name="Matsutani M."/>
            <person name="Fujita N."/>
            <person name="Sugita T."/>
            <person name="Iwasaki W."/>
            <person name="Tanaka N."/>
            <person name="Takashima M."/>
        </authorList>
    </citation>
    <scope>NUCLEOTIDE SEQUENCE</scope>
    <source>
        <strain evidence="2">HIS016</strain>
    </source>
</reference>
<dbReference type="Pfam" id="PF14024">
    <property type="entry name" value="DUF4240"/>
    <property type="match status" value="1"/>
</dbReference>
<proteinExistence type="predicted"/>
<evidence type="ECO:0000313" key="3">
    <source>
        <dbReference type="Proteomes" id="UP001222932"/>
    </source>
</evidence>